<feature type="non-terminal residue" evidence="1">
    <location>
        <position position="214"/>
    </location>
</feature>
<evidence type="ECO:0000313" key="2">
    <source>
        <dbReference type="Proteomes" id="UP000266841"/>
    </source>
</evidence>
<evidence type="ECO:0000313" key="1">
    <source>
        <dbReference type="EMBL" id="EJK63901.1"/>
    </source>
</evidence>
<sequence>MLSAVSAAFDDAISSDLGGTTGTKDQRNTRHRLALAWPINFESQKGLISRLQKWDQEAPDAQSNCPSSLFSTMKIDRDARSAWKVALRRALCLEIAERVPEWPRKAHKAVNRRNFARSLRQKRPFGRQNATLDSGAWADRTAELDVVVRMGRKVASRKALVELYKRLPMEELRSIAHPAARGVERTKNEVDCRHPVSKKICSLASSSEKRPCAG</sequence>
<name>K0SS56_THAOC</name>
<accession>K0SS56</accession>
<dbReference type="Proteomes" id="UP000266841">
    <property type="component" value="Unassembled WGS sequence"/>
</dbReference>
<gene>
    <name evidence="1" type="ORF">THAOC_15417</name>
</gene>
<protein>
    <submittedName>
        <fullName evidence="1">Uncharacterized protein</fullName>
    </submittedName>
</protein>
<keyword evidence="2" id="KW-1185">Reference proteome</keyword>
<reference evidence="1 2" key="1">
    <citation type="journal article" date="2012" name="Genome Biol.">
        <title>Genome and low-iron response of an oceanic diatom adapted to chronic iron limitation.</title>
        <authorList>
            <person name="Lommer M."/>
            <person name="Specht M."/>
            <person name="Roy A.S."/>
            <person name="Kraemer L."/>
            <person name="Andreson R."/>
            <person name="Gutowska M.A."/>
            <person name="Wolf J."/>
            <person name="Bergner S.V."/>
            <person name="Schilhabel M.B."/>
            <person name="Klostermeier U.C."/>
            <person name="Beiko R.G."/>
            <person name="Rosenstiel P."/>
            <person name="Hippler M."/>
            <person name="Laroche J."/>
        </authorList>
    </citation>
    <scope>NUCLEOTIDE SEQUENCE [LARGE SCALE GENOMIC DNA]</scope>
    <source>
        <strain evidence="1 2">CCMP1005</strain>
    </source>
</reference>
<comment type="caution">
    <text evidence="1">The sequence shown here is derived from an EMBL/GenBank/DDBJ whole genome shotgun (WGS) entry which is preliminary data.</text>
</comment>
<organism evidence="1 2">
    <name type="scientific">Thalassiosira oceanica</name>
    <name type="common">Marine diatom</name>
    <dbReference type="NCBI Taxonomy" id="159749"/>
    <lineage>
        <taxon>Eukaryota</taxon>
        <taxon>Sar</taxon>
        <taxon>Stramenopiles</taxon>
        <taxon>Ochrophyta</taxon>
        <taxon>Bacillariophyta</taxon>
        <taxon>Coscinodiscophyceae</taxon>
        <taxon>Thalassiosirophycidae</taxon>
        <taxon>Thalassiosirales</taxon>
        <taxon>Thalassiosiraceae</taxon>
        <taxon>Thalassiosira</taxon>
    </lineage>
</organism>
<proteinExistence type="predicted"/>
<dbReference type="AlphaFoldDB" id="K0SS56"/>
<dbReference type="EMBL" id="AGNL01017897">
    <property type="protein sequence ID" value="EJK63901.1"/>
    <property type="molecule type" value="Genomic_DNA"/>
</dbReference>